<sequence>MKGRFIVFEGGEGGGKTTQLERSRQWLITSGWLERLQSKGCICDLVTTREPGGTEIGHAIRNLLLNHASQEAIQDRTELLLYAADRAQHVEGFLRPQLAAGALILCDRYTDSTIAYQGYGRGLDLTLIHQLNHIASGGLESDLTLWLDLSAEIGLARTRQRGTSDRMEQAALTFHQQVHKGFAQLAQQHSQRIVRIDASQSEDIVAQHIQTTLTQAFTRWFKL</sequence>
<dbReference type="SUPFAM" id="SSF52540">
    <property type="entry name" value="P-loop containing nucleoside triphosphate hydrolases"/>
    <property type="match status" value="1"/>
</dbReference>
<dbReference type="GO" id="GO:0006227">
    <property type="term" value="P:dUDP biosynthetic process"/>
    <property type="evidence" value="ECO:0007669"/>
    <property type="project" value="TreeGrafter"/>
</dbReference>
<reference evidence="13" key="1">
    <citation type="journal article" date="2020" name="mSystems">
        <title>Genome- and Community-Level Interaction Insights into Carbon Utilization and Element Cycling Functions of Hydrothermarchaeota in Hydrothermal Sediment.</title>
        <authorList>
            <person name="Zhou Z."/>
            <person name="Liu Y."/>
            <person name="Xu W."/>
            <person name="Pan J."/>
            <person name="Luo Z.H."/>
            <person name="Li M."/>
        </authorList>
    </citation>
    <scope>NUCLEOTIDE SEQUENCE [LARGE SCALE GENOMIC DNA]</scope>
    <source>
        <strain evidence="13">SpSt-402</strain>
    </source>
</reference>
<comment type="catalytic activity">
    <reaction evidence="9 11">
        <text>dTMP + ATP = dTDP + ADP</text>
        <dbReference type="Rhea" id="RHEA:13517"/>
        <dbReference type="ChEBI" id="CHEBI:30616"/>
        <dbReference type="ChEBI" id="CHEBI:58369"/>
        <dbReference type="ChEBI" id="CHEBI:63528"/>
        <dbReference type="ChEBI" id="CHEBI:456216"/>
        <dbReference type="EC" id="2.7.4.9"/>
    </reaction>
</comment>
<comment type="similarity">
    <text evidence="1 11">Belongs to the thymidylate kinase family.</text>
</comment>
<dbReference type="EMBL" id="DSRD01000225">
    <property type="protein sequence ID" value="HGW93347.1"/>
    <property type="molecule type" value="Genomic_DNA"/>
</dbReference>
<gene>
    <name evidence="11" type="primary">tmk</name>
    <name evidence="13" type="ORF">ENR47_03540</name>
</gene>
<accession>A0A832H2U9</accession>
<evidence type="ECO:0000256" key="7">
    <source>
        <dbReference type="ARBA" id="ARBA00022777"/>
    </source>
</evidence>
<dbReference type="PANTHER" id="PTHR10344">
    <property type="entry name" value="THYMIDYLATE KINASE"/>
    <property type="match status" value="1"/>
</dbReference>
<comment type="caution">
    <text evidence="13">The sequence shown here is derived from an EMBL/GenBank/DDBJ whole genome shotgun (WGS) entry which is preliminary data.</text>
</comment>
<evidence type="ECO:0000256" key="11">
    <source>
        <dbReference type="HAMAP-Rule" id="MF_00165"/>
    </source>
</evidence>
<feature type="domain" description="Thymidylate kinase-like" evidence="12">
    <location>
        <begin position="8"/>
        <end position="209"/>
    </location>
</feature>
<keyword evidence="5 11" id="KW-0545">Nucleotide biosynthesis</keyword>
<evidence type="ECO:0000256" key="1">
    <source>
        <dbReference type="ARBA" id="ARBA00009776"/>
    </source>
</evidence>
<organism evidence="13">
    <name type="scientific">Oscillatoriales cyanobacterium SpSt-402</name>
    <dbReference type="NCBI Taxonomy" id="2282168"/>
    <lineage>
        <taxon>Bacteria</taxon>
        <taxon>Bacillati</taxon>
        <taxon>Cyanobacteriota</taxon>
        <taxon>Cyanophyceae</taxon>
        <taxon>Oscillatoriophycideae</taxon>
        <taxon>Oscillatoriales</taxon>
    </lineage>
</organism>
<evidence type="ECO:0000256" key="6">
    <source>
        <dbReference type="ARBA" id="ARBA00022741"/>
    </source>
</evidence>
<dbReference type="PROSITE" id="PS01331">
    <property type="entry name" value="THYMIDYLATE_KINASE"/>
    <property type="match status" value="1"/>
</dbReference>
<evidence type="ECO:0000256" key="5">
    <source>
        <dbReference type="ARBA" id="ARBA00022727"/>
    </source>
</evidence>
<dbReference type="CDD" id="cd01672">
    <property type="entry name" value="TMPK"/>
    <property type="match status" value="1"/>
</dbReference>
<evidence type="ECO:0000256" key="3">
    <source>
        <dbReference type="ARBA" id="ARBA00017144"/>
    </source>
</evidence>
<dbReference type="AlphaFoldDB" id="A0A832H2U9"/>
<proteinExistence type="inferred from homology"/>
<keyword evidence="6 11" id="KW-0547">Nucleotide-binding</keyword>
<comment type="function">
    <text evidence="10 11">Phosphorylation of dTMP to form dTDP in both de novo and salvage pathways of dTTP synthesis.</text>
</comment>
<keyword evidence="7 11" id="KW-0418">Kinase</keyword>
<protein>
    <recommendedName>
        <fullName evidence="3 11">Thymidylate kinase</fullName>
        <ecNumber evidence="2 11">2.7.4.9</ecNumber>
    </recommendedName>
    <alternativeName>
        <fullName evidence="11">dTMP kinase</fullName>
    </alternativeName>
</protein>
<evidence type="ECO:0000256" key="9">
    <source>
        <dbReference type="ARBA" id="ARBA00048743"/>
    </source>
</evidence>
<dbReference type="GO" id="GO:0005829">
    <property type="term" value="C:cytosol"/>
    <property type="evidence" value="ECO:0007669"/>
    <property type="project" value="TreeGrafter"/>
</dbReference>
<feature type="binding site" evidence="11">
    <location>
        <begin position="10"/>
        <end position="17"/>
    </location>
    <ligand>
        <name>ATP</name>
        <dbReference type="ChEBI" id="CHEBI:30616"/>
    </ligand>
</feature>
<dbReference type="GO" id="GO:0006233">
    <property type="term" value="P:dTDP biosynthetic process"/>
    <property type="evidence" value="ECO:0007669"/>
    <property type="project" value="InterPro"/>
</dbReference>
<dbReference type="GO" id="GO:0006235">
    <property type="term" value="P:dTTP biosynthetic process"/>
    <property type="evidence" value="ECO:0007669"/>
    <property type="project" value="UniProtKB-UniRule"/>
</dbReference>
<dbReference type="GO" id="GO:0004798">
    <property type="term" value="F:dTMP kinase activity"/>
    <property type="evidence" value="ECO:0007669"/>
    <property type="project" value="UniProtKB-UniRule"/>
</dbReference>
<evidence type="ECO:0000256" key="2">
    <source>
        <dbReference type="ARBA" id="ARBA00012980"/>
    </source>
</evidence>
<dbReference type="EC" id="2.7.4.9" evidence="2 11"/>
<evidence type="ECO:0000256" key="4">
    <source>
        <dbReference type="ARBA" id="ARBA00022679"/>
    </source>
</evidence>
<dbReference type="FunFam" id="3.40.50.300:FF:000225">
    <property type="entry name" value="Thymidylate kinase"/>
    <property type="match status" value="1"/>
</dbReference>
<dbReference type="InterPro" id="IPR039430">
    <property type="entry name" value="Thymidylate_kin-like_dom"/>
</dbReference>
<evidence type="ECO:0000313" key="13">
    <source>
        <dbReference type="EMBL" id="HGW93347.1"/>
    </source>
</evidence>
<name>A0A832H2U9_9CYAN</name>
<dbReference type="Gene3D" id="3.40.50.300">
    <property type="entry name" value="P-loop containing nucleotide triphosphate hydrolases"/>
    <property type="match status" value="1"/>
</dbReference>
<evidence type="ECO:0000256" key="8">
    <source>
        <dbReference type="ARBA" id="ARBA00022840"/>
    </source>
</evidence>
<dbReference type="PANTHER" id="PTHR10344:SF4">
    <property type="entry name" value="UMP-CMP KINASE 2, MITOCHONDRIAL"/>
    <property type="match status" value="1"/>
</dbReference>
<dbReference type="NCBIfam" id="TIGR00041">
    <property type="entry name" value="DTMP_kinase"/>
    <property type="match status" value="1"/>
</dbReference>
<keyword evidence="8 11" id="KW-0067">ATP-binding</keyword>
<dbReference type="Pfam" id="PF02223">
    <property type="entry name" value="Thymidylate_kin"/>
    <property type="match status" value="1"/>
</dbReference>
<dbReference type="InterPro" id="IPR027417">
    <property type="entry name" value="P-loop_NTPase"/>
</dbReference>
<evidence type="ECO:0000256" key="10">
    <source>
        <dbReference type="ARBA" id="ARBA00057735"/>
    </source>
</evidence>
<dbReference type="InterPro" id="IPR018095">
    <property type="entry name" value="Thymidylate_kin_CS"/>
</dbReference>
<evidence type="ECO:0000259" key="12">
    <source>
        <dbReference type="Pfam" id="PF02223"/>
    </source>
</evidence>
<dbReference type="InterPro" id="IPR018094">
    <property type="entry name" value="Thymidylate_kinase"/>
</dbReference>
<dbReference type="HAMAP" id="MF_00165">
    <property type="entry name" value="Thymidylate_kinase"/>
    <property type="match status" value="1"/>
</dbReference>
<dbReference type="GO" id="GO:0005524">
    <property type="term" value="F:ATP binding"/>
    <property type="evidence" value="ECO:0007669"/>
    <property type="project" value="UniProtKB-UniRule"/>
</dbReference>
<keyword evidence="4 11" id="KW-0808">Transferase</keyword>